<dbReference type="GO" id="GO:0009395">
    <property type="term" value="P:phospholipid catabolic process"/>
    <property type="evidence" value="ECO:0007669"/>
    <property type="project" value="TreeGrafter"/>
</dbReference>
<dbReference type="Pfam" id="PF04185">
    <property type="entry name" value="Phosphoesterase"/>
    <property type="match status" value="1"/>
</dbReference>
<accession>B2IJ44</accession>
<evidence type="ECO:0000256" key="2">
    <source>
        <dbReference type="SAM" id="SignalP"/>
    </source>
</evidence>
<dbReference type="PANTHER" id="PTHR31956:SF8">
    <property type="entry name" value="ACID PHOSPHATASE PHOA (AFU_ORTHOLOGUE AFUA_1G03570)"/>
    <property type="match status" value="1"/>
</dbReference>
<dbReference type="STRING" id="395963.Bind_1165"/>
<gene>
    <name evidence="3" type="ordered locus">Bind_1165</name>
</gene>
<dbReference type="RefSeq" id="WP_012384164.1">
    <property type="nucleotide sequence ID" value="NC_010581.1"/>
</dbReference>
<dbReference type="AlphaFoldDB" id="B2IJ44"/>
<evidence type="ECO:0000256" key="1">
    <source>
        <dbReference type="ARBA" id="ARBA00022801"/>
    </source>
</evidence>
<dbReference type="eggNOG" id="COG3511">
    <property type="taxonomic scope" value="Bacteria"/>
</dbReference>
<name>B2IJ44_BEII9</name>
<dbReference type="InterPro" id="IPR017850">
    <property type="entry name" value="Alkaline_phosphatase_core_sf"/>
</dbReference>
<keyword evidence="1" id="KW-0378">Hydrolase</keyword>
<evidence type="ECO:0000313" key="4">
    <source>
        <dbReference type="Proteomes" id="UP000001695"/>
    </source>
</evidence>
<dbReference type="KEGG" id="bid:Bind_1165"/>
<sequence length="368" mass="39886">MSLRSFAGATALLLSAVPYAYAATDWTDADKQIPRYKHIFVIVEENKDANQILGSDSAPNFNAFAKNYGNATKFYGEAHPSEENYIALVGGDTFGIHDDDAWYCVPGKEDIHCKSSSKPDYVNHTVNKPHIGTQLQAAGLTWKGYYENLPEPGSLAITASDPESSNQKAAFYAAKHSGFVNFESAQKDPQRAEHLVGFDRLEADIKAGTLPNFALIVPNQCNDMHGMHGEGIPADCEGKNLGDLIKRGDTHLNDLVQKLRSIPAWNSPENVAIVVTFDEGSGKDSSGCCGVTPEAISNFGGGHIPTVVITNHGPQGIEDDTPHNHYSLLRTIEDAFGIHEHLEHAAETDKGVLPLVKLFGVSEHHATK</sequence>
<keyword evidence="2" id="KW-0732">Signal</keyword>
<organism evidence="3 4">
    <name type="scientific">Beijerinckia indica subsp. indica (strain ATCC 9039 / DSM 1715 / NCIMB 8712)</name>
    <dbReference type="NCBI Taxonomy" id="395963"/>
    <lineage>
        <taxon>Bacteria</taxon>
        <taxon>Pseudomonadati</taxon>
        <taxon>Pseudomonadota</taxon>
        <taxon>Alphaproteobacteria</taxon>
        <taxon>Hyphomicrobiales</taxon>
        <taxon>Beijerinckiaceae</taxon>
        <taxon>Beijerinckia</taxon>
    </lineage>
</organism>
<feature type="signal peptide" evidence="2">
    <location>
        <begin position="1"/>
        <end position="22"/>
    </location>
</feature>
<protein>
    <submittedName>
        <fullName evidence="3">Phosphoesterase</fullName>
    </submittedName>
</protein>
<dbReference type="GO" id="GO:0016788">
    <property type="term" value="F:hydrolase activity, acting on ester bonds"/>
    <property type="evidence" value="ECO:0007669"/>
    <property type="project" value="InterPro"/>
</dbReference>
<dbReference type="OrthoDB" id="9770871at2"/>
<evidence type="ECO:0000313" key="3">
    <source>
        <dbReference type="EMBL" id="ACB94807.1"/>
    </source>
</evidence>
<reference evidence="3 4" key="2">
    <citation type="journal article" date="2010" name="J. Bacteriol.">
        <title>Complete genome sequence of Beijerinckia indica subsp. indica.</title>
        <authorList>
            <person name="Tamas I."/>
            <person name="Dedysh S.N."/>
            <person name="Liesack W."/>
            <person name="Stott M.B."/>
            <person name="Alam M."/>
            <person name="Murrell J.C."/>
            <person name="Dunfield P.F."/>
        </authorList>
    </citation>
    <scope>NUCLEOTIDE SEQUENCE [LARGE SCALE GENOMIC DNA]</scope>
    <source>
        <strain evidence="4">ATCC 9039 / DSM 1715 / NCIMB 8712</strain>
    </source>
</reference>
<dbReference type="HOGENOM" id="CLU_027977_1_0_5"/>
<proteinExistence type="predicted"/>
<feature type="chain" id="PRO_5002777146" evidence="2">
    <location>
        <begin position="23"/>
        <end position="368"/>
    </location>
</feature>
<keyword evidence="4" id="KW-1185">Reference proteome</keyword>
<reference evidence="4" key="1">
    <citation type="submission" date="2008-03" db="EMBL/GenBank/DDBJ databases">
        <title>Complete sequence of chromosome of Beijerinckia indica subsp. indica ATCC 9039.</title>
        <authorList>
            <consortium name="US DOE Joint Genome Institute"/>
            <person name="Copeland A."/>
            <person name="Lucas S."/>
            <person name="Lapidus A."/>
            <person name="Glavina del Rio T."/>
            <person name="Dalin E."/>
            <person name="Tice H."/>
            <person name="Bruce D."/>
            <person name="Goodwin L."/>
            <person name="Pitluck S."/>
            <person name="LaButti K."/>
            <person name="Schmutz J."/>
            <person name="Larimer F."/>
            <person name="Land M."/>
            <person name="Hauser L."/>
            <person name="Kyrpides N."/>
            <person name="Mikhailova N."/>
            <person name="Dunfield P.F."/>
            <person name="Dedysh S.N."/>
            <person name="Liesack W."/>
            <person name="Saw J.H."/>
            <person name="Alam M."/>
            <person name="Chen Y."/>
            <person name="Murrell J.C."/>
            <person name="Richardson P."/>
        </authorList>
    </citation>
    <scope>NUCLEOTIDE SEQUENCE [LARGE SCALE GENOMIC DNA]</scope>
    <source>
        <strain evidence="4">ATCC 9039 / DSM 1715 / NCIMB 8712</strain>
    </source>
</reference>
<dbReference type="EMBL" id="CP001016">
    <property type="protein sequence ID" value="ACB94807.1"/>
    <property type="molecule type" value="Genomic_DNA"/>
</dbReference>
<dbReference type="Gene3D" id="3.40.720.10">
    <property type="entry name" value="Alkaline Phosphatase, subunit A"/>
    <property type="match status" value="1"/>
</dbReference>
<dbReference type="PANTHER" id="PTHR31956">
    <property type="entry name" value="NON-SPECIFIC PHOSPHOLIPASE C4-RELATED"/>
    <property type="match status" value="1"/>
</dbReference>
<dbReference type="InterPro" id="IPR007312">
    <property type="entry name" value="Phosphoesterase"/>
</dbReference>
<dbReference type="Proteomes" id="UP000001695">
    <property type="component" value="Chromosome"/>
</dbReference>